<comment type="caution">
    <text evidence="2">The sequence shown here is derived from an EMBL/GenBank/DDBJ whole genome shotgun (WGS) entry which is preliminary data.</text>
</comment>
<dbReference type="Pfam" id="PF06097">
    <property type="entry name" value="DUF945"/>
    <property type="match status" value="1"/>
</dbReference>
<evidence type="ECO:0000256" key="1">
    <source>
        <dbReference type="SAM" id="SignalP"/>
    </source>
</evidence>
<reference evidence="2 3" key="1">
    <citation type="submission" date="2023-05" db="EMBL/GenBank/DDBJ databases">
        <authorList>
            <person name="Gao F."/>
        </authorList>
    </citation>
    <scope>NUCLEOTIDE SEQUENCE [LARGE SCALE GENOMIC DNA]</scope>
    <source>
        <strain evidence="2 3">MIMF12</strain>
    </source>
</reference>
<accession>A0ABT7JKJ3</accession>
<name>A0ABT7JKJ3_9DEIO</name>
<protein>
    <submittedName>
        <fullName evidence="2">DUF945 family protein</fullName>
    </submittedName>
</protein>
<organism evidence="2 3">
    <name type="scientific">Deinococcus rhizophilus</name>
    <dbReference type="NCBI Taxonomy" id="3049544"/>
    <lineage>
        <taxon>Bacteria</taxon>
        <taxon>Thermotogati</taxon>
        <taxon>Deinococcota</taxon>
        <taxon>Deinococci</taxon>
        <taxon>Deinococcales</taxon>
        <taxon>Deinococcaceae</taxon>
        <taxon>Deinococcus</taxon>
    </lineage>
</organism>
<feature type="signal peptide" evidence="1">
    <location>
        <begin position="1"/>
        <end position="21"/>
    </location>
</feature>
<proteinExistence type="predicted"/>
<keyword evidence="3" id="KW-1185">Reference proteome</keyword>
<sequence>MNKLALTALLLVGGVGAAAYAGQQTQRDVQQQLAQVQETLTRSGVASMKVGPFEKTLMGGTQDTVITLFPNSPDRLDITLHSRLHNGPFPQGKSFGAARVVTEVLFPAEVQAQLDKAFSGKKITAQTQVQFGGNSVTTYQVPSGQFSEAGDQMKWQALSGTVRTRGDQVTGTGHWPGAVLQDNIGGMQMQVGRLSWDFQGTQTPDGLGDGKSELTLERLEGRSDGTPFALSNLQSKWQVTGDDRYVHSAVQYLVGQLRMDNQTLEGLRLELSIKNLDRPALARLSALGSDLDRVPEAELNTLMTSLLRANPQLQLDRLSVGEGEQEVVITGRAVLQSSPDTNWELMMLDPTQLLSALQVQAQAQTQEAGLRELLSLTLDEQEVNEVVDEGEALGLFVRRGELYQADLRMSADGAYLNGQPLQ</sequence>
<dbReference type="InterPro" id="IPR010352">
    <property type="entry name" value="DUF945"/>
</dbReference>
<keyword evidence="1" id="KW-0732">Signal</keyword>
<dbReference type="Proteomes" id="UP001302059">
    <property type="component" value="Unassembled WGS sequence"/>
</dbReference>
<evidence type="ECO:0000313" key="3">
    <source>
        <dbReference type="Proteomes" id="UP001302059"/>
    </source>
</evidence>
<feature type="chain" id="PRO_5045289895" evidence="1">
    <location>
        <begin position="22"/>
        <end position="422"/>
    </location>
</feature>
<dbReference type="RefSeq" id="WP_285522955.1">
    <property type="nucleotide sequence ID" value="NZ_JASNGB010000062.1"/>
</dbReference>
<dbReference type="EMBL" id="JASNGB010000062">
    <property type="protein sequence ID" value="MDL2344164.1"/>
    <property type="molecule type" value="Genomic_DNA"/>
</dbReference>
<gene>
    <name evidence="2" type="ORF">QOL99_08360</name>
</gene>
<evidence type="ECO:0000313" key="2">
    <source>
        <dbReference type="EMBL" id="MDL2344164.1"/>
    </source>
</evidence>